<evidence type="ECO:0000313" key="7">
    <source>
        <dbReference type="Proteomes" id="UP000319335"/>
    </source>
</evidence>
<evidence type="ECO:0000256" key="4">
    <source>
        <dbReference type="PROSITE-ProRule" id="PRU00703"/>
    </source>
</evidence>
<sequence length="205" mass="23727">MQVRTLHQINIFFYQMHEAASFITSFFKFKLLTRMTETGKDIPDKTEVQEEEEVPRDKTRLSDICADIIVSEVMSKEMTMVKETESIENIMELMTKTPYHSYPVVNPNGELVGVIDENNILELLFFERSNRHHHTHLMAIKALSEEASTLMVHHPMIIDPDATLCEAADLMIKHHIDRLCVVKDKKLEGVVSKSDLIRKIYELRG</sequence>
<evidence type="ECO:0000259" key="5">
    <source>
        <dbReference type="PROSITE" id="PS51371"/>
    </source>
</evidence>
<comment type="caution">
    <text evidence="6">The sequence shown here is derived from an EMBL/GenBank/DDBJ whole genome shotgun (WGS) entry which is preliminary data.</text>
</comment>
<accession>A0A7Z8KPV4</accession>
<dbReference type="GO" id="GO:0009086">
    <property type="term" value="P:methionine biosynthetic process"/>
    <property type="evidence" value="ECO:0007669"/>
    <property type="project" value="UniProtKB-KW"/>
</dbReference>
<name>A0A7Z8KPV4_9EURY</name>
<dbReference type="InterPro" id="IPR046342">
    <property type="entry name" value="CBS_dom_sf"/>
</dbReference>
<keyword evidence="3" id="KW-0486">Methionine biosynthesis</keyword>
<evidence type="ECO:0000256" key="3">
    <source>
        <dbReference type="ARBA" id="ARBA00023167"/>
    </source>
</evidence>
<evidence type="ECO:0000256" key="2">
    <source>
        <dbReference type="ARBA" id="ARBA00023122"/>
    </source>
</evidence>
<keyword evidence="2 4" id="KW-0129">CBS domain</keyword>
<dbReference type="InterPro" id="IPR000644">
    <property type="entry name" value="CBS_dom"/>
</dbReference>
<evidence type="ECO:0000313" key="6">
    <source>
        <dbReference type="EMBL" id="TQD26692.1"/>
    </source>
</evidence>
<organism evidence="6 7">
    <name type="scientific">Methanolobus vulcani</name>
    <dbReference type="NCBI Taxonomy" id="38026"/>
    <lineage>
        <taxon>Archaea</taxon>
        <taxon>Methanobacteriati</taxon>
        <taxon>Methanobacteriota</taxon>
        <taxon>Stenosarchaea group</taxon>
        <taxon>Methanomicrobia</taxon>
        <taxon>Methanosarcinales</taxon>
        <taxon>Methanosarcinaceae</taxon>
        <taxon>Methanolobus</taxon>
    </lineage>
</organism>
<gene>
    <name evidence="6" type="ORF">FKV42_04345</name>
</gene>
<dbReference type="InterPro" id="IPR051257">
    <property type="entry name" value="Diverse_CBS-Domain"/>
</dbReference>
<reference evidence="6 7" key="1">
    <citation type="submission" date="2019-06" db="EMBL/GenBank/DDBJ databases">
        <title>Draft genome sequence of Methanolobus vulcani B1d.</title>
        <authorList>
            <person name="Creighbaum A.J."/>
            <person name="Ticak T."/>
            <person name="Hariraju D."/>
            <person name="Arivett B.A."/>
            <person name="Ferguson D.J.Jr."/>
        </authorList>
    </citation>
    <scope>NUCLEOTIDE SEQUENCE [LARGE SCALE GENOMIC DNA]</scope>
    <source>
        <strain evidence="6 7">B1d</strain>
    </source>
</reference>
<dbReference type="PANTHER" id="PTHR43080">
    <property type="entry name" value="CBS DOMAIN-CONTAINING PROTEIN CBSX3, MITOCHONDRIAL"/>
    <property type="match status" value="1"/>
</dbReference>
<protein>
    <submittedName>
        <fullName evidence="6">CBS domain-containing protein</fullName>
    </submittedName>
</protein>
<dbReference type="SMART" id="SM00116">
    <property type="entry name" value="CBS"/>
    <property type="match status" value="2"/>
</dbReference>
<proteinExistence type="predicted"/>
<feature type="domain" description="CBS" evidence="5">
    <location>
        <begin position="74"/>
        <end position="130"/>
    </location>
</feature>
<dbReference type="PANTHER" id="PTHR43080:SF2">
    <property type="entry name" value="CBS DOMAIN-CONTAINING PROTEIN"/>
    <property type="match status" value="1"/>
</dbReference>
<keyword evidence="1" id="KW-0028">Amino-acid biosynthesis</keyword>
<dbReference type="PROSITE" id="PS51371">
    <property type="entry name" value="CBS"/>
    <property type="match status" value="2"/>
</dbReference>
<dbReference type="Proteomes" id="UP000319335">
    <property type="component" value="Unassembled WGS sequence"/>
</dbReference>
<dbReference type="EMBL" id="VIAQ01000011">
    <property type="protein sequence ID" value="TQD26692.1"/>
    <property type="molecule type" value="Genomic_DNA"/>
</dbReference>
<evidence type="ECO:0000256" key="1">
    <source>
        <dbReference type="ARBA" id="ARBA00022605"/>
    </source>
</evidence>
<dbReference type="AlphaFoldDB" id="A0A7Z8KPV4"/>
<dbReference type="SUPFAM" id="SSF54631">
    <property type="entry name" value="CBS-domain pair"/>
    <property type="match status" value="1"/>
</dbReference>
<keyword evidence="7" id="KW-1185">Reference proteome</keyword>
<dbReference type="Gene3D" id="3.10.580.10">
    <property type="entry name" value="CBS-domain"/>
    <property type="match status" value="2"/>
</dbReference>
<dbReference type="Pfam" id="PF00571">
    <property type="entry name" value="CBS"/>
    <property type="match status" value="2"/>
</dbReference>
<feature type="domain" description="CBS" evidence="5">
    <location>
        <begin position="151"/>
        <end position="205"/>
    </location>
</feature>